<gene>
    <name evidence="1" type="ORF">HNR22_004308</name>
</gene>
<sequence length="88" mass="10006">MEETSAEVRRMVMAGVALSKIVEFLRDEDEFVLTPFNFLMVFRQAVGVPMPDSRTMLEVFDADMNPLSSIGDVDRMGDRVLARYRSKA</sequence>
<evidence type="ECO:0000313" key="2">
    <source>
        <dbReference type="Proteomes" id="UP000523545"/>
    </source>
</evidence>
<keyword evidence="2" id="KW-1185">Reference proteome</keyword>
<comment type="caution">
    <text evidence="1">The sequence shown here is derived from an EMBL/GenBank/DDBJ whole genome shotgun (WGS) entry which is preliminary data.</text>
</comment>
<dbReference type="EMBL" id="JACCHK010000001">
    <property type="protein sequence ID" value="NYH44581.1"/>
    <property type="molecule type" value="Genomic_DNA"/>
</dbReference>
<proteinExistence type="predicted"/>
<reference evidence="1 2" key="1">
    <citation type="submission" date="2020-07" db="EMBL/GenBank/DDBJ databases">
        <title>Sequencing the genomes of 1000 actinobacteria strains.</title>
        <authorList>
            <person name="Klenk H.-P."/>
        </authorList>
    </citation>
    <scope>NUCLEOTIDE SEQUENCE [LARGE SCALE GENOMIC DNA]</scope>
    <source>
        <strain evidence="1 2">DSM 45876</strain>
    </source>
</reference>
<dbReference type="Proteomes" id="UP000523545">
    <property type="component" value="Unassembled WGS sequence"/>
</dbReference>
<organism evidence="1 2">
    <name type="scientific">Micromonospora jinlongensis</name>
    <dbReference type="NCBI Taxonomy" id="1287877"/>
    <lineage>
        <taxon>Bacteria</taxon>
        <taxon>Bacillati</taxon>
        <taxon>Actinomycetota</taxon>
        <taxon>Actinomycetes</taxon>
        <taxon>Micromonosporales</taxon>
        <taxon>Micromonosporaceae</taxon>
        <taxon>Micromonospora</taxon>
    </lineage>
</organism>
<protein>
    <submittedName>
        <fullName evidence="1">Uncharacterized protein</fullName>
    </submittedName>
</protein>
<name>A0A7Y9X3I2_9ACTN</name>
<dbReference type="AlphaFoldDB" id="A0A7Y9X3I2"/>
<dbReference type="RefSeq" id="WP_179781843.1">
    <property type="nucleotide sequence ID" value="NZ_JACCHK010000001.1"/>
</dbReference>
<evidence type="ECO:0000313" key="1">
    <source>
        <dbReference type="EMBL" id="NYH44581.1"/>
    </source>
</evidence>
<accession>A0A7Y9X3I2</accession>